<dbReference type="InterPro" id="IPR051231">
    <property type="entry name" value="SOSS-B"/>
</dbReference>
<keyword evidence="1" id="KW-0238">DNA-binding</keyword>
<dbReference type="InterPro" id="IPR012340">
    <property type="entry name" value="NA-bd_OB-fold"/>
</dbReference>
<dbReference type="Pfam" id="PF01336">
    <property type="entry name" value="tRNA_anti-codon"/>
    <property type="match status" value="1"/>
</dbReference>
<dbReference type="Gene3D" id="2.40.50.140">
    <property type="entry name" value="Nucleic acid-binding proteins"/>
    <property type="match status" value="3"/>
</dbReference>
<organism evidence="3 4">
    <name type="scientific">Methanohalobium evestigatum (strain ATCC BAA-1072 / DSM 3721 / NBRC 107634 / OCM 161 / Z-7303)</name>
    <dbReference type="NCBI Taxonomy" id="644295"/>
    <lineage>
        <taxon>Archaea</taxon>
        <taxon>Methanobacteriati</taxon>
        <taxon>Methanobacteriota</taxon>
        <taxon>Stenosarchaea group</taxon>
        <taxon>Methanomicrobia</taxon>
        <taxon>Methanosarcinales</taxon>
        <taxon>Methanosarcinaceae</taxon>
        <taxon>Methanohalobium</taxon>
    </lineage>
</organism>
<name>D7E5T7_METEZ</name>
<dbReference type="EMBL" id="CP002069">
    <property type="protein sequence ID" value="ADI72959.1"/>
    <property type="molecule type" value="Genomic_DNA"/>
</dbReference>
<dbReference type="PANTHER" id="PTHR13356">
    <property type="entry name" value="OB FOLD NUCLEIC ACID BINDING PROTEIN-RELATED"/>
    <property type="match status" value="1"/>
</dbReference>
<protein>
    <submittedName>
        <fullName evidence="3">Nucleic acid binding OB-fold tRNA/helicase-type</fullName>
    </submittedName>
</protein>
<dbReference type="NCBIfam" id="NF012035">
    <property type="entry name" value="PRK15491.1"/>
    <property type="match status" value="1"/>
</dbReference>
<dbReference type="OrthoDB" id="6262at2157"/>
<dbReference type="CDD" id="cd04491">
    <property type="entry name" value="SoSSB_OBF"/>
    <property type="match status" value="3"/>
</dbReference>
<dbReference type="GeneID" id="9345633"/>
<gene>
    <name evidence="3" type="ordered locus">Metev_0027</name>
</gene>
<dbReference type="PANTHER" id="PTHR13356:SF0">
    <property type="entry name" value="SOSS COMPLEX SUBUNIT B HOMOLOG"/>
    <property type="match status" value="1"/>
</dbReference>
<dbReference type="GO" id="GO:0004386">
    <property type="term" value="F:helicase activity"/>
    <property type="evidence" value="ECO:0007669"/>
    <property type="project" value="UniProtKB-KW"/>
</dbReference>
<evidence type="ECO:0000259" key="2">
    <source>
        <dbReference type="Pfam" id="PF01336"/>
    </source>
</evidence>
<dbReference type="InterPro" id="IPR004365">
    <property type="entry name" value="NA-bd_OB_tRNA"/>
</dbReference>
<accession>D7E5T7</accession>
<dbReference type="STRING" id="644295.Metev_0027"/>
<dbReference type="RefSeq" id="WP_013193527.1">
    <property type="nucleotide sequence ID" value="NC_014253.1"/>
</dbReference>
<dbReference type="GO" id="GO:0010212">
    <property type="term" value="P:response to ionizing radiation"/>
    <property type="evidence" value="ECO:0007669"/>
    <property type="project" value="TreeGrafter"/>
</dbReference>
<keyword evidence="3" id="KW-0378">Hydrolase</keyword>
<reference evidence="3 4" key="1">
    <citation type="submission" date="2010-06" db="EMBL/GenBank/DDBJ databases">
        <title>Complete sequence chromosome of Methanohalobium evestigatum Z-7303.</title>
        <authorList>
            <consortium name="US DOE Joint Genome Institute"/>
            <person name="Lucas S."/>
            <person name="Copeland A."/>
            <person name="Lapidus A."/>
            <person name="Cheng J.-F."/>
            <person name="Bruce D."/>
            <person name="Goodwin L."/>
            <person name="Pitluck S."/>
            <person name="Saunders E."/>
            <person name="Detter J.C."/>
            <person name="Han C."/>
            <person name="Tapia R."/>
            <person name="Land M."/>
            <person name="Hauser L."/>
            <person name="Kyrpides N."/>
            <person name="Mikhailova N."/>
            <person name="Sieprawska-Lupa M."/>
            <person name="Whitman W.B."/>
            <person name="Anderson I."/>
            <person name="Woyke T."/>
        </authorList>
    </citation>
    <scope>NUCLEOTIDE SEQUENCE [LARGE SCALE GENOMIC DNA]</scope>
    <source>
        <strain evidence="4">ATCC BAA-1072 / DSM 3721 / NBRC 107634 / OCM 161 / Z-7303</strain>
    </source>
</reference>
<keyword evidence="3" id="KW-0067">ATP-binding</keyword>
<dbReference type="GO" id="GO:0003677">
    <property type="term" value="F:DNA binding"/>
    <property type="evidence" value="ECO:0007669"/>
    <property type="project" value="UniProtKB-KW"/>
</dbReference>
<feature type="domain" description="OB" evidence="2">
    <location>
        <begin position="89"/>
        <end position="151"/>
    </location>
</feature>
<sequence length="378" mass="41859">MSETEEIDKIYDKLEDSISREDFLSKVDEKVEQMSGLCDRKTAALLVANDLGVSDTGNDVVKISDISPNNNVKFIAKVVSVFGTKDFNKNDGTEGKVGNLIVADETGSIRLTLWDDKASLIESGEFEVDQSLQISGYAKEGYKGLEVHIGQYGTIDEADERIDTSANSQKIEYIEDGTGDINILGKVLNIWDVKTFQRKDGSQGRVSNLQIGDDTGKIKVTLWDDKADLVKEVDYNDNVEIINGFARTNNYNQEVEIQIGNYGLIKKTNTNVDYNEHFTPIEKIDASSRKLYSVEGAVSGLGDIKEFTKKDGSTNTVANIYLSDDTGRIRIALWGEKANLIDQLDFDSKIQVIDATSKPGYQDDVELSAGNRSRVVFL</sequence>
<keyword evidence="3" id="KW-0547">Nucleotide-binding</keyword>
<dbReference type="HOGENOM" id="CLU_043913_0_0_2"/>
<dbReference type="KEGG" id="mev:Metev_0027"/>
<dbReference type="GO" id="GO:0000724">
    <property type="term" value="P:double-strand break repair via homologous recombination"/>
    <property type="evidence" value="ECO:0007669"/>
    <property type="project" value="TreeGrafter"/>
</dbReference>
<dbReference type="Proteomes" id="UP000000391">
    <property type="component" value="Chromosome"/>
</dbReference>
<evidence type="ECO:0000256" key="1">
    <source>
        <dbReference type="ARBA" id="ARBA00023125"/>
    </source>
</evidence>
<keyword evidence="3" id="KW-0347">Helicase</keyword>
<evidence type="ECO:0000313" key="3">
    <source>
        <dbReference type="EMBL" id="ADI72959.1"/>
    </source>
</evidence>
<evidence type="ECO:0000313" key="4">
    <source>
        <dbReference type="Proteomes" id="UP000000391"/>
    </source>
</evidence>
<dbReference type="AlphaFoldDB" id="D7E5T7"/>
<dbReference type="SUPFAM" id="SSF50249">
    <property type="entry name" value="Nucleic acid-binding proteins"/>
    <property type="match status" value="3"/>
</dbReference>
<proteinExistence type="predicted"/>
<keyword evidence="4" id="KW-1185">Reference proteome</keyword>